<gene>
    <name evidence="4" type="ORF">OHT75_17860</name>
</gene>
<dbReference type="Pfam" id="PF00563">
    <property type="entry name" value="EAL"/>
    <property type="match status" value="1"/>
</dbReference>
<dbReference type="InterPro" id="IPR000160">
    <property type="entry name" value="GGDEF_dom"/>
</dbReference>
<keyword evidence="5" id="KW-1185">Reference proteome</keyword>
<accession>A0ABT3IE56</accession>
<evidence type="ECO:0000256" key="1">
    <source>
        <dbReference type="SAM" id="Phobius"/>
    </source>
</evidence>
<dbReference type="EMBL" id="JAPDMX010000033">
    <property type="protein sequence ID" value="MCW3174336.1"/>
    <property type="molecule type" value="Genomic_DNA"/>
</dbReference>
<evidence type="ECO:0000259" key="3">
    <source>
        <dbReference type="PROSITE" id="PS50887"/>
    </source>
</evidence>
<dbReference type="SUPFAM" id="SSF141868">
    <property type="entry name" value="EAL domain-like"/>
    <property type="match status" value="1"/>
</dbReference>
<dbReference type="Pfam" id="PF00990">
    <property type="entry name" value="GGDEF"/>
    <property type="match status" value="1"/>
</dbReference>
<dbReference type="Gene3D" id="3.30.70.270">
    <property type="match status" value="1"/>
</dbReference>
<name>A0ABT3IE56_9GAMM</name>
<feature type="domain" description="EAL" evidence="2">
    <location>
        <begin position="269"/>
        <end position="518"/>
    </location>
</feature>
<dbReference type="InterPro" id="IPR052155">
    <property type="entry name" value="Biofilm_reg_signaling"/>
</dbReference>
<dbReference type="InterPro" id="IPR035919">
    <property type="entry name" value="EAL_sf"/>
</dbReference>
<dbReference type="InterPro" id="IPR043128">
    <property type="entry name" value="Rev_trsase/Diguanyl_cyclase"/>
</dbReference>
<comment type="caution">
    <text evidence="4">The sequence shown here is derived from an EMBL/GenBank/DDBJ whole genome shotgun (WGS) entry which is preliminary data.</text>
</comment>
<keyword evidence="1" id="KW-0812">Transmembrane</keyword>
<dbReference type="CDD" id="cd01949">
    <property type="entry name" value="GGDEF"/>
    <property type="match status" value="1"/>
</dbReference>
<protein>
    <submittedName>
        <fullName evidence="4">EAL domain-containing protein</fullName>
    </submittedName>
</protein>
<dbReference type="RefSeq" id="WP_264729045.1">
    <property type="nucleotide sequence ID" value="NZ_JAPDMX010000033.1"/>
</dbReference>
<dbReference type="PANTHER" id="PTHR44757:SF2">
    <property type="entry name" value="BIOFILM ARCHITECTURE MAINTENANCE PROTEIN MBAA"/>
    <property type="match status" value="1"/>
</dbReference>
<keyword evidence="1" id="KW-0472">Membrane</keyword>
<dbReference type="CDD" id="cd01948">
    <property type="entry name" value="EAL"/>
    <property type="match status" value="1"/>
</dbReference>
<dbReference type="SMART" id="SM00052">
    <property type="entry name" value="EAL"/>
    <property type="match status" value="1"/>
</dbReference>
<dbReference type="NCBIfam" id="TIGR00254">
    <property type="entry name" value="GGDEF"/>
    <property type="match status" value="1"/>
</dbReference>
<dbReference type="SMART" id="SM00267">
    <property type="entry name" value="GGDEF"/>
    <property type="match status" value="1"/>
</dbReference>
<sequence length="531" mass="60616">MKPAKNIATKLARAHIEAIVLICLAIFLSFASIHFDAFEEIMAFIAKYEEYEIDEILTLVIFMSIGFAIFAFRRFNDLKDEVEVSEKMQQQLLHASMHDALTTLPNRRHFDQDLTTKFGHYKTQPHLLAIVIIDLNRFKFINDCYGHQYGDEVLKTVAKRLLETLSNAHLAYRLGGDEFAIIIDDHANNERHLYRICHQISFEIEKPMLIQGIEIVCGSSIGVSIANEHCANIDDLMQQADNAMYYTKSNQLSHVSFYDSQMDEQRVFNRQIEVSLKQAITEQQLSLRYQPQFNRSNQIVSLEATVFWNHPALGVLPANKFLSVAESNGQINLIDYWCLEQACKDAQYWPDNTTLSLNISPHTFQRLNFIGELDSIIALTSFDNSRLTIQISEQLLIQKVKSKENSLSLLKQRGIHTVLNDFGTGYSSLLYLQKFDIETIKINREVINNITDKQQQAKMVKAIIDLANSLKISIIISGIGNQEQFQDWLNIGCEFFQGDFLSNSLSQAEILAIDDMNNLSAINCDIKNAGH</sequence>
<dbReference type="Gene3D" id="3.20.20.450">
    <property type="entry name" value="EAL domain"/>
    <property type="match status" value="1"/>
</dbReference>
<dbReference type="InterPro" id="IPR029787">
    <property type="entry name" value="Nucleotide_cyclase"/>
</dbReference>
<dbReference type="SUPFAM" id="SSF55073">
    <property type="entry name" value="Nucleotide cyclase"/>
    <property type="match status" value="1"/>
</dbReference>
<reference evidence="4" key="1">
    <citation type="submission" date="2022-10" db="EMBL/GenBank/DDBJ databases">
        <title>Shewanella flava sp. nov, isolated from the estuary of the Fenhe River into the Yellow River.</title>
        <authorList>
            <person name="Li Y."/>
        </authorList>
    </citation>
    <scope>NUCLEOTIDE SEQUENCE</scope>
    <source>
        <strain evidence="4">FYR11-62</strain>
    </source>
</reference>
<evidence type="ECO:0000313" key="5">
    <source>
        <dbReference type="Proteomes" id="UP001163714"/>
    </source>
</evidence>
<dbReference type="PANTHER" id="PTHR44757">
    <property type="entry name" value="DIGUANYLATE CYCLASE DGCP"/>
    <property type="match status" value="1"/>
</dbReference>
<evidence type="ECO:0000259" key="2">
    <source>
        <dbReference type="PROSITE" id="PS50883"/>
    </source>
</evidence>
<dbReference type="PROSITE" id="PS50883">
    <property type="entry name" value="EAL"/>
    <property type="match status" value="1"/>
</dbReference>
<keyword evidence="1" id="KW-1133">Transmembrane helix</keyword>
<dbReference type="InterPro" id="IPR001633">
    <property type="entry name" value="EAL_dom"/>
</dbReference>
<feature type="transmembrane region" description="Helical" evidence="1">
    <location>
        <begin position="12"/>
        <end position="35"/>
    </location>
</feature>
<organism evidence="4 5">
    <name type="scientific">Shewanella subflava</name>
    <dbReference type="NCBI Taxonomy" id="2986476"/>
    <lineage>
        <taxon>Bacteria</taxon>
        <taxon>Pseudomonadati</taxon>
        <taxon>Pseudomonadota</taxon>
        <taxon>Gammaproteobacteria</taxon>
        <taxon>Alteromonadales</taxon>
        <taxon>Shewanellaceae</taxon>
        <taxon>Shewanella</taxon>
    </lineage>
</organism>
<dbReference type="Proteomes" id="UP001163714">
    <property type="component" value="Unassembled WGS sequence"/>
</dbReference>
<evidence type="ECO:0000313" key="4">
    <source>
        <dbReference type="EMBL" id="MCW3174336.1"/>
    </source>
</evidence>
<dbReference type="PROSITE" id="PS50887">
    <property type="entry name" value="GGDEF"/>
    <property type="match status" value="1"/>
</dbReference>
<feature type="domain" description="GGDEF" evidence="3">
    <location>
        <begin position="126"/>
        <end position="260"/>
    </location>
</feature>
<proteinExistence type="predicted"/>